<feature type="domain" description="NTF2-like N-terminal transpeptidase" evidence="18">
    <location>
        <begin position="71"/>
        <end position="181"/>
    </location>
</feature>
<feature type="compositionally biased region" description="Polar residues" evidence="14">
    <location>
        <begin position="56"/>
        <end position="68"/>
    </location>
</feature>
<evidence type="ECO:0000256" key="6">
    <source>
        <dbReference type="ARBA" id="ARBA00022670"/>
    </source>
</evidence>
<keyword evidence="7 15" id="KW-0812">Transmembrane</keyword>
<evidence type="ECO:0000313" key="19">
    <source>
        <dbReference type="EMBL" id="MCM8748488.1"/>
    </source>
</evidence>
<evidence type="ECO:0000256" key="12">
    <source>
        <dbReference type="ARBA" id="ARBA00023136"/>
    </source>
</evidence>
<evidence type="ECO:0000256" key="14">
    <source>
        <dbReference type="SAM" id="MobiDB-lite"/>
    </source>
</evidence>
<evidence type="ECO:0000256" key="8">
    <source>
        <dbReference type="ARBA" id="ARBA00022801"/>
    </source>
</evidence>
<evidence type="ECO:0000313" key="20">
    <source>
        <dbReference type="Proteomes" id="UP001165306"/>
    </source>
</evidence>
<dbReference type="Gene3D" id="3.30.1390.30">
    <property type="entry name" value="Penicillin-binding protein 2a, domain 3"/>
    <property type="match status" value="1"/>
</dbReference>
<dbReference type="Gene3D" id="3.40.710.10">
    <property type="entry name" value="DD-peptidase/beta-lactamase superfamily"/>
    <property type="match status" value="1"/>
</dbReference>
<dbReference type="InterPro" id="IPR036138">
    <property type="entry name" value="PBP_dimer_sf"/>
</dbReference>
<evidence type="ECO:0000256" key="10">
    <source>
        <dbReference type="ARBA" id="ARBA00022984"/>
    </source>
</evidence>
<dbReference type="PANTHER" id="PTHR30627">
    <property type="entry name" value="PEPTIDOGLYCAN D,D-TRANSPEPTIDASE"/>
    <property type="match status" value="1"/>
</dbReference>
<keyword evidence="5 19" id="KW-0121">Carboxypeptidase</keyword>
<dbReference type="GO" id="GO:0008658">
    <property type="term" value="F:penicillin binding"/>
    <property type="evidence" value="ECO:0007669"/>
    <property type="project" value="InterPro"/>
</dbReference>
<dbReference type="PANTHER" id="PTHR30627:SF2">
    <property type="entry name" value="PEPTIDOGLYCAN D,D-TRANSPEPTIDASE MRDA"/>
    <property type="match status" value="1"/>
</dbReference>
<dbReference type="EC" id="3.4.16.4" evidence="19"/>
<dbReference type="GO" id="GO:0071555">
    <property type="term" value="P:cell wall organization"/>
    <property type="evidence" value="ECO:0007669"/>
    <property type="project" value="UniProtKB-KW"/>
</dbReference>
<evidence type="ECO:0000259" key="18">
    <source>
        <dbReference type="Pfam" id="PF05223"/>
    </source>
</evidence>
<dbReference type="AlphaFoldDB" id="A0AA42BC76"/>
<dbReference type="Pfam" id="PF05223">
    <property type="entry name" value="MecA_N"/>
    <property type="match status" value="1"/>
</dbReference>
<feature type="domain" description="Penicillin-binding protein transpeptidase" evidence="16">
    <location>
        <begin position="388"/>
        <end position="715"/>
    </location>
</feature>
<dbReference type="InterPro" id="IPR007887">
    <property type="entry name" value="MecA_N"/>
</dbReference>
<protein>
    <submittedName>
        <fullName evidence="19">Penicillin-binding protein 2</fullName>
        <ecNumber evidence="19">3.4.16.4</ecNumber>
    </submittedName>
</protein>
<dbReference type="NCBIfam" id="TIGR03423">
    <property type="entry name" value="pbp2_mrdA"/>
    <property type="match status" value="1"/>
</dbReference>
<keyword evidence="9" id="KW-0133">Cell shape</keyword>
<dbReference type="GO" id="GO:0009252">
    <property type="term" value="P:peptidoglycan biosynthetic process"/>
    <property type="evidence" value="ECO:0007669"/>
    <property type="project" value="UniProtKB-KW"/>
</dbReference>
<evidence type="ECO:0000256" key="11">
    <source>
        <dbReference type="ARBA" id="ARBA00022989"/>
    </source>
</evidence>
<dbReference type="InterPro" id="IPR012338">
    <property type="entry name" value="Beta-lactam/transpept-like"/>
</dbReference>
<dbReference type="Proteomes" id="UP001165306">
    <property type="component" value="Unassembled WGS sequence"/>
</dbReference>
<keyword evidence="10" id="KW-0573">Peptidoglycan synthesis</keyword>
<dbReference type="GO" id="GO:0005886">
    <property type="term" value="C:plasma membrane"/>
    <property type="evidence" value="ECO:0007669"/>
    <property type="project" value="UniProtKB-SubCell"/>
</dbReference>
<dbReference type="SUPFAM" id="SSF56519">
    <property type="entry name" value="Penicillin binding protein dimerisation domain"/>
    <property type="match status" value="1"/>
</dbReference>
<keyword evidence="4" id="KW-0997">Cell inner membrane</keyword>
<evidence type="ECO:0000259" key="16">
    <source>
        <dbReference type="Pfam" id="PF00905"/>
    </source>
</evidence>
<evidence type="ECO:0000256" key="15">
    <source>
        <dbReference type="SAM" id="Phobius"/>
    </source>
</evidence>
<comment type="caution">
    <text evidence="19">The sequence shown here is derived from an EMBL/GenBank/DDBJ whole genome shotgun (WGS) entry which is preliminary data.</text>
</comment>
<evidence type="ECO:0000256" key="1">
    <source>
        <dbReference type="ARBA" id="ARBA00004167"/>
    </source>
</evidence>
<keyword evidence="12 15" id="KW-0472">Membrane</keyword>
<name>A0AA42BC76_9BACT</name>
<keyword evidence="11 15" id="KW-1133">Transmembrane helix</keyword>
<dbReference type="GO" id="GO:0008360">
    <property type="term" value="P:regulation of cell shape"/>
    <property type="evidence" value="ECO:0007669"/>
    <property type="project" value="UniProtKB-KW"/>
</dbReference>
<evidence type="ECO:0000256" key="4">
    <source>
        <dbReference type="ARBA" id="ARBA00022519"/>
    </source>
</evidence>
<feature type="transmembrane region" description="Helical" evidence="15">
    <location>
        <begin position="21"/>
        <end position="39"/>
    </location>
</feature>
<dbReference type="Pfam" id="PF03717">
    <property type="entry name" value="PBP_dimer"/>
    <property type="match status" value="1"/>
</dbReference>
<dbReference type="GO" id="GO:0046677">
    <property type="term" value="P:response to antibiotic"/>
    <property type="evidence" value="ECO:0007669"/>
    <property type="project" value="InterPro"/>
</dbReference>
<keyword evidence="3" id="KW-1003">Cell membrane</keyword>
<dbReference type="InterPro" id="IPR001460">
    <property type="entry name" value="PCN-bd_Tpept"/>
</dbReference>
<dbReference type="GO" id="GO:0009002">
    <property type="term" value="F:serine-type D-Ala-D-Ala carboxypeptidase activity"/>
    <property type="evidence" value="ECO:0007669"/>
    <property type="project" value="UniProtKB-EC"/>
</dbReference>
<accession>A0AA42BC76</accession>
<feature type="region of interest" description="Disordered" evidence="14">
    <location>
        <begin position="48"/>
        <end position="71"/>
    </location>
</feature>
<organism evidence="19 20">
    <name type="scientific">Thermalbibacter longus</name>
    <dbReference type="NCBI Taxonomy" id="2951981"/>
    <lineage>
        <taxon>Bacteria</taxon>
        <taxon>Pseudomonadati</taxon>
        <taxon>Thermomicrobiota</taxon>
        <taxon>Thermomicrobia</taxon>
        <taxon>Thermomicrobiales</taxon>
        <taxon>Thermomicrobiaceae</taxon>
        <taxon>Thermalbibacter</taxon>
    </lineage>
</organism>
<sequence>MPGYRSPYSRRPQRRNTVSTLFIGTLVLVVLSIGFFVLADRLGQASQQASGPEATTGPQATASPTPSFRSPRDVVEAFVERWTRGDYASMYDLLSEASKAHISEEDFVARYEGIAEEMGQRSIEVTIGQAPEGATRIPVHIVRQTDRVGTLTEDNAIPVVEQDGEYWIDWTPSVIVADLADGFVRWIPSVPQRGRILDRKGRPLAHLGTVNKVGVIPGQIQDEQALLDTLSRLLQLPPETIKQRYQGGQPDWFMPIKSLPDPIDPAVLQELAGIPGVVVRQWPERVYPAGPAAAHVTGYLTEITGDELQQLAERGYEPGDRIGRAGIEAWGEQYLRGKRGGRLVIVGPDGQERRVLAEVPSEPAADVVTTIDLDLQMAAYQALGDRTGSIVVLDPNSGAILAMVSNPTFDPNQFILGHTEESWAAINDEQRRPLLNRATQVGYPIGSTFKVVTMAAGMQHLGLTAQSVFDCPATFSLPGSSQVWRDWNPRGQGRLSLHNALVQSCNTVFFQIGAELDSREPNLLPQMARAFGFGSETGVPELPEVAGIVPDPEWKLRTHGDYWARGDAVNLSIGQGFFLATPLQVVDAYAALANGGTLWQPYLVQEVVAIDGTKLYTAEPKSRGTLPISPEIQAAIRSAMRDVTSAPNGTATAAFQGVAQPVAGKTGTAESGQEQPHAWFTAFSPVDSARLALTVMVEHGGEGSRTAAPIARQVIDAAVRSGLIP</sequence>
<dbReference type="RefSeq" id="WP_284056270.1">
    <property type="nucleotide sequence ID" value="NZ_JAMSLR010000003.1"/>
</dbReference>
<dbReference type="Gene3D" id="3.10.450.100">
    <property type="entry name" value="NTF2-like, domain 1"/>
    <property type="match status" value="1"/>
</dbReference>
<dbReference type="InterPro" id="IPR050515">
    <property type="entry name" value="Beta-lactam/transpept"/>
</dbReference>
<dbReference type="InterPro" id="IPR005311">
    <property type="entry name" value="PBP_dimer"/>
</dbReference>
<evidence type="ECO:0000259" key="17">
    <source>
        <dbReference type="Pfam" id="PF03717"/>
    </source>
</evidence>
<dbReference type="Gene3D" id="3.90.1310.10">
    <property type="entry name" value="Penicillin-binding protein 2a (Domain 2)"/>
    <property type="match status" value="1"/>
</dbReference>
<evidence type="ECO:0000256" key="9">
    <source>
        <dbReference type="ARBA" id="ARBA00022960"/>
    </source>
</evidence>
<evidence type="ECO:0000256" key="3">
    <source>
        <dbReference type="ARBA" id="ARBA00022475"/>
    </source>
</evidence>
<feature type="domain" description="Penicillin-binding protein dimerisation" evidence="17">
    <location>
        <begin position="190"/>
        <end position="354"/>
    </location>
</feature>
<evidence type="ECO:0000256" key="7">
    <source>
        <dbReference type="ARBA" id="ARBA00022692"/>
    </source>
</evidence>
<dbReference type="EMBL" id="JAMSLR010000003">
    <property type="protein sequence ID" value="MCM8748488.1"/>
    <property type="molecule type" value="Genomic_DNA"/>
</dbReference>
<keyword evidence="13" id="KW-0961">Cell wall biogenesis/degradation</keyword>
<dbReference type="GO" id="GO:0071972">
    <property type="term" value="F:peptidoglycan L,D-transpeptidase activity"/>
    <property type="evidence" value="ECO:0007669"/>
    <property type="project" value="TreeGrafter"/>
</dbReference>
<keyword evidence="20" id="KW-1185">Reference proteome</keyword>
<reference evidence="19" key="1">
    <citation type="submission" date="2022-06" db="EMBL/GenBank/DDBJ databases">
        <title>CFH 74404 Thermomicrobiaceae sp.</title>
        <authorList>
            <person name="Ming H."/>
            <person name="Li W.-J."/>
            <person name="Zhao Z."/>
        </authorList>
    </citation>
    <scope>NUCLEOTIDE SEQUENCE</scope>
    <source>
        <strain evidence="19">CFH 74404</strain>
    </source>
</reference>
<dbReference type="InterPro" id="IPR017790">
    <property type="entry name" value="Penicillin-binding_protein_2"/>
</dbReference>
<dbReference type="SUPFAM" id="SSF56601">
    <property type="entry name" value="beta-lactamase/transpeptidase-like"/>
    <property type="match status" value="1"/>
</dbReference>
<evidence type="ECO:0000256" key="2">
    <source>
        <dbReference type="ARBA" id="ARBA00004236"/>
    </source>
</evidence>
<evidence type="ECO:0000256" key="13">
    <source>
        <dbReference type="ARBA" id="ARBA00023316"/>
    </source>
</evidence>
<comment type="subcellular location">
    <subcellularLocation>
        <location evidence="2">Cell membrane</location>
    </subcellularLocation>
    <subcellularLocation>
        <location evidence="1">Membrane</location>
        <topology evidence="1">Single-pass membrane protein</topology>
    </subcellularLocation>
</comment>
<dbReference type="Pfam" id="PF00905">
    <property type="entry name" value="Transpeptidase"/>
    <property type="match status" value="1"/>
</dbReference>
<dbReference type="GO" id="GO:0006508">
    <property type="term" value="P:proteolysis"/>
    <property type="evidence" value="ECO:0007669"/>
    <property type="project" value="UniProtKB-KW"/>
</dbReference>
<dbReference type="SUPFAM" id="SSF54427">
    <property type="entry name" value="NTF2-like"/>
    <property type="match status" value="1"/>
</dbReference>
<gene>
    <name evidence="19" type="primary">mrdA</name>
    <name evidence="19" type="ORF">NET02_04970</name>
</gene>
<keyword evidence="8 19" id="KW-0378">Hydrolase</keyword>
<proteinExistence type="predicted"/>
<dbReference type="InterPro" id="IPR032710">
    <property type="entry name" value="NTF2-like_dom_sf"/>
</dbReference>
<keyword evidence="6" id="KW-0645">Protease</keyword>
<evidence type="ECO:0000256" key="5">
    <source>
        <dbReference type="ARBA" id="ARBA00022645"/>
    </source>
</evidence>